<keyword evidence="3" id="KW-1185">Reference proteome</keyword>
<dbReference type="EMBL" id="JALLBG020000031">
    <property type="protein sequence ID" value="KAL3771073.1"/>
    <property type="molecule type" value="Genomic_DNA"/>
</dbReference>
<protein>
    <recommendedName>
        <fullName evidence="4">Carboxymuconolactone decarboxylase-like domain-containing protein</fullName>
    </recommendedName>
</protein>
<accession>A0ABD3N4U3</accession>
<dbReference type="AlphaFoldDB" id="A0ABD3N4U3"/>
<evidence type="ECO:0000256" key="1">
    <source>
        <dbReference type="SAM" id="MobiDB-lite"/>
    </source>
</evidence>
<dbReference type="SUPFAM" id="SSF69118">
    <property type="entry name" value="AhpD-like"/>
    <property type="match status" value="1"/>
</dbReference>
<gene>
    <name evidence="2" type="ORF">ACHAWU_006450</name>
</gene>
<evidence type="ECO:0000313" key="2">
    <source>
        <dbReference type="EMBL" id="KAL3771073.1"/>
    </source>
</evidence>
<feature type="compositionally biased region" description="Polar residues" evidence="1">
    <location>
        <begin position="1"/>
        <end position="16"/>
    </location>
</feature>
<evidence type="ECO:0008006" key="4">
    <source>
        <dbReference type="Google" id="ProtNLM"/>
    </source>
</evidence>
<comment type="caution">
    <text evidence="2">The sequence shown here is derived from an EMBL/GenBank/DDBJ whole genome shotgun (WGS) entry which is preliminary data.</text>
</comment>
<dbReference type="PANTHER" id="PTHR34846:SF5">
    <property type="entry name" value="CARBOXYMUCONOLACTONE DECARBOXYLASE-LIKE DOMAIN-CONTAINING PROTEIN"/>
    <property type="match status" value="1"/>
</dbReference>
<dbReference type="PANTHER" id="PTHR34846">
    <property type="entry name" value="4-CARBOXYMUCONOLACTONE DECARBOXYLASE FAMILY PROTEIN (AFU_ORTHOLOGUE AFUA_6G11590)"/>
    <property type="match status" value="1"/>
</dbReference>
<organism evidence="2 3">
    <name type="scientific">Discostella pseudostelligera</name>
    <dbReference type="NCBI Taxonomy" id="259834"/>
    <lineage>
        <taxon>Eukaryota</taxon>
        <taxon>Sar</taxon>
        <taxon>Stramenopiles</taxon>
        <taxon>Ochrophyta</taxon>
        <taxon>Bacillariophyta</taxon>
        <taxon>Coscinodiscophyceae</taxon>
        <taxon>Thalassiosirophycidae</taxon>
        <taxon>Stephanodiscales</taxon>
        <taxon>Stephanodiscaceae</taxon>
        <taxon>Discostella</taxon>
    </lineage>
</organism>
<dbReference type="InterPro" id="IPR029032">
    <property type="entry name" value="AhpD-like"/>
</dbReference>
<reference evidence="2 3" key="1">
    <citation type="submission" date="2024-10" db="EMBL/GenBank/DDBJ databases">
        <title>Updated reference genomes for cyclostephanoid diatoms.</title>
        <authorList>
            <person name="Roberts W.R."/>
            <person name="Alverson A.J."/>
        </authorList>
    </citation>
    <scope>NUCLEOTIDE SEQUENCE [LARGE SCALE GENOMIC DNA]</scope>
    <source>
        <strain evidence="2 3">AJA232-27</strain>
    </source>
</reference>
<feature type="region of interest" description="Disordered" evidence="1">
    <location>
        <begin position="1"/>
        <end position="31"/>
    </location>
</feature>
<sequence length="240" mass="26223">MGSCVSSKQYQANGTKSLEVDPPSSSPVNSNDAAVVGGVCSSTPRINCLAMDALPDKVRASLDMLPADSFKNKYAPVNVIGTIAKSPEVAASFLDHWVSSKKLMSLTNREQELIILRMAVHYRSEYVWKHHVVIGSEFGITKSECETLQQIPRSTTTTTPDTFSGRENALIALTDDMVISRTISNSTWQRCSAFFEESELVDIILVISHYVFFSLVNNSLCVQVEPALNDVPSLKKSSAG</sequence>
<dbReference type="Gene3D" id="1.20.1290.10">
    <property type="entry name" value="AhpD-like"/>
    <property type="match status" value="1"/>
</dbReference>
<dbReference type="Proteomes" id="UP001530293">
    <property type="component" value="Unassembled WGS sequence"/>
</dbReference>
<evidence type="ECO:0000313" key="3">
    <source>
        <dbReference type="Proteomes" id="UP001530293"/>
    </source>
</evidence>
<proteinExistence type="predicted"/>
<name>A0ABD3N4U3_9STRA</name>
<feature type="compositionally biased region" description="Low complexity" evidence="1">
    <location>
        <begin position="20"/>
        <end position="31"/>
    </location>
</feature>